<gene>
    <name evidence="3" type="ORF">IHQ68_16940</name>
</gene>
<feature type="compositionally biased region" description="Polar residues" evidence="1">
    <location>
        <begin position="84"/>
        <end position="94"/>
    </location>
</feature>
<keyword evidence="4" id="KW-1185">Reference proteome</keyword>
<dbReference type="EMBL" id="JADBEO010000046">
    <property type="protein sequence ID" value="MDR4308306.1"/>
    <property type="molecule type" value="Genomic_DNA"/>
</dbReference>
<evidence type="ECO:0000256" key="2">
    <source>
        <dbReference type="SAM" id="SignalP"/>
    </source>
</evidence>
<feature type="region of interest" description="Disordered" evidence="1">
    <location>
        <begin position="21"/>
        <end position="94"/>
    </location>
</feature>
<name>A0ABU1DJK6_9HYPH</name>
<feature type="compositionally biased region" description="Basic and acidic residues" evidence="1">
    <location>
        <begin position="72"/>
        <end position="83"/>
    </location>
</feature>
<feature type="compositionally biased region" description="Low complexity" evidence="1">
    <location>
        <begin position="34"/>
        <end position="54"/>
    </location>
</feature>
<proteinExistence type="predicted"/>
<protein>
    <submittedName>
        <fullName evidence="3">Uncharacterized protein</fullName>
    </submittedName>
</protein>
<accession>A0ABU1DJK6</accession>
<feature type="chain" id="PRO_5045924277" evidence="2">
    <location>
        <begin position="22"/>
        <end position="94"/>
    </location>
</feature>
<feature type="signal peptide" evidence="2">
    <location>
        <begin position="1"/>
        <end position="21"/>
    </location>
</feature>
<organism evidence="3 4">
    <name type="scientific">Chelatococcus sambhunathii</name>
    <dbReference type="NCBI Taxonomy" id="363953"/>
    <lineage>
        <taxon>Bacteria</taxon>
        <taxon>Pseudomonadati</taxon>
        <taxon>Pseudomonadota</taxon>
        <taxon>Alphaproteobacteria</taxon>
        <taxon>Hyphomicrobiales</taxon>
        <taxon>Chelatococcaceae</taxon>
        <taxon>Chelatococcus</taxon>
    </lineage>
</organism>
<sequence length="94" mass="9194">MKKLVSAVLVATLAPMGAAIAQSGPADSKGQAGGTNNTGHVTGGSTSTMTTRSGEQMTTGSVGPDGSAASTEMRDGRMPEPRDNSSAPTTGAGR</sequence>
<dbReference type="RefSeq" id="WP_309393951.1">
    <property type="nucleotide sequence ID" value="NZ_JADBEO010000046.1"/>
</dbReference>
<keyword evidence="2" id="KW-0732">Signal</keyword>
<evidence type="ECO:0000313" key="4">
    <source>
        <dbReference type="Proteomes" id="UP001181622"/>
    </source>
</evidence>
<evidence type="ECO:0000256" key="1">
    <source>
        <dbReference type="SAM" id="MobiDB-lite"/>
    </source>
</evidence>
<reference evidence="3" key="1">
    <citation type="submission" date="2020-10" db="EMBL/GenBank/DDBJ databases">
        <authorList>
            <person name="Abbas A."/>
            <person name="Razzaq R."/>
            <person name="Waqas M."/>
            <person name="Abbas N."/>
            <person name="Nielsen T.K."/>
            <person name="Hansen L.H."/>
            <person name="Hussain S."/>
            <person name="Shahid M."/>
        </authorList>
    </citation>
    <scope>NUCLEOTIDE SEQUENCE</scope>
    <source>
        <strain evidence="3">S14</strain>
    </source>
</reference>
<evidence type="ECO:0000313" key="3">
    <source>
        <dbReference type="EMBL" id="MDR4308306.1"/>
    </source>
</evidence>
<comment type="caution">
    <text evidence="3">The sequence shown here is derived from an EMBL/GenBank/DDBJ whole genome shotgun (WGS) entry which is preliminary data.</text>
</comment>
<dbReference type="Proteomes" id="UP001181622">
    <property type="component" value="Unassembled WGS sequence"/>
</dbReference>